<organism evidence="9 10">
    <name type="scientific">Catenuloplanes indicus</name>
    <dbReference type="NCBI Taxonomy" id="137267"/>
    <lineage>
        <taxon>Bacteria</taxon>
        <taxon>Bacillati</taxon>
        <taxon>Actinomycetota</taxon>
        <taxon>Actinomycetes</taxon>
        <taxon>Micromonosporales</taxon>
        <taxon>Micromonosporaceae</taxon>
        <taxon>Catenuloplanes</taxon>
    </lineage>
</organism>
<feature type="transmembrane region" description="Helical" evidence="8">
    <location>
        <begin position="234"/>
        <end position="256"/>
    </location>
</feature>
<evidence type="ECO:0000256" key="4">
    <source>
        <dbReference type="ARBA" id="ARBA00022692"/>
    </source>
</evidence>
<evidence type="ECO:0000256" key="8">
    <source>
        <dbReference type="SAM" id="Phobius"/>
    </source>
</evidence>
<feature type="transmembrane region" description="Helical" evidence="8">
    <location>
        <begin position="12"/>
        <end position="33"/>
    </location>
</feature>
<dbReference type="Proteomes" id="UP001240236">
    <property type="component" value="Unassembled WGS sequence"/>
</dbReference>
<feature type="region of interest" description="Disordered" evidence="7">
    <location>
        <begin position="181"/>
        <end position="220"/>
    </location>
</feature>
<keyword evidence="10" id="KW-1185">Reference proteome</keyword>
<feature type="transmembrane region" description="Helical" evidence="8">
    <location>
        <begin position="386"/>
        <end position="404"/>
    </location>
</feature>
<sequence length="415" mass="42665">MPFHRDRTTWLIYVQLGLWGYFLYGFGPIVPLLRDEQGTTAAVAGLHSTALAIGGLLSGALYPPLSRHLGRARTMWCALAGVTAATLLLISFHPLPVTLTAATLASACGWTVVSCAVSTLTAHHGPLAPTAITEANAAAVGFGVLAPLLTGLSLRLWDTWRPGIGALLLLVTITITTSAVRRSRHRPTPALPAHRGRPGRSATPAAPAAPAVPAAGGDVGTGDHVSSGRLPRPYWLAWLLLCVTGSIEVCLSLWAADVLRDHAGMSPGGASATVAAIVGGMFAGRLAGSRIALRVPPVPLLLGALGVSAAGFVLFWTPPIGWLAATGLIVLGFGNAMHYPLTISLALATAPGQADLAAARANYTAVIGFGAAPLLLGALSDHIGPHPAFLLLPVFIITAALITLRLSRSLTARPA</sequence>
<dbReference type="Pfam" id="PF07690">
    <property type="entry name" value="MFS_1"/>
    <property type="match status" value="1"/>
</dbReference>
<keyword evidence="3" id="KW-0813">Transport</keyword>
<evidence type="ECO:0000313" key="10">
    <source>
        <dbReference type="Proteomes" id="UP001240236"/>
    </source>
</evidence>
<keyword evidence="6 8" id="KW-0472">Membrane</keyword>
<comment type="caution">
    <text evidence="9">The sequence shown here is derived from an EMBL/GenBank/DDBJ whole genome shotgun (WGS) entry which is preliminary data.</text>
</comment>
<evidence type="ECO:0000256" key="1">
    <source>
        <dbReference type="ARBA" id="ARBA00004127"/>
    </source>
</evidence>
<evidence type="ECO:0000256" key="2">
    <source>
        <dbReference type="ARBA" id="ARBA00008335"/>
    </source>
</evidence>
<comment type="subcellular location">
    <subcellularLocation>
        <location evidence="1">Endomembrane system</location>
        <topology evidence="1">Multi-pass membrane protein</topology>
    </subcellularLocation>
</comment>
<evidence type="ECO:0000256" key="5">
    <source>
        <dbReference type="ARBA" id="ARBA00022989"/>
    </source>
</evidence>
<reference evidence="9 10" key="1">
    <citation type="submission" date="2023-07" db="EMBL/GenBank/DDBJ databases">
        <title>Sequencing the genomes of 1000 actinobacteria strains.</title>
        <authorList>
            <person name="Klenk H.-P."/>
        </authorList>
    </citation>
    <scope>NUCLEOTIDE SEQUENCE [LARGE SCALE GENOMIC DNA]</scope>
    <source>
        <strain evidence="9 10">DSM 44709</strain>
    </source>
</reference>
<comment type="similarity">
    <text evidence="2">Belongs to the major facilitator superfamily.</text>
</comment>
<feature type="transmembrane region" description="Helical" evidence="8">
    <location>
        <begin position="361"/>
        <end position="380"/>
    </location>
</feature>
<dbReference type="GO" id="GO:0012505">
    <property type="term" value="C:endomembrane system"/>
    <property type="evidence" value="ECO:0007669"/>
    <property type="project" value="UniProtKB-SubCell"/>
</dbReference>
<proteinExistence type="inferred from homology"/>
<evidence type="ECO:0000256" key="7">
    <source>
        <dbReference type="SAM" id="MobiDB-lite"/>
    </source>
</evidence>
<dbReference type="InterPro" id="IPR011701">
    <property type="entry name" value="MFS"/>
</dbReference>
<gene>
    <name evidence="9" type="ORF">J2S42_005167</name>
</gene>
<feature type="transmembrane region" description="Helical" evidence="8">
    <location>
        <begin position="268"/>
        <end position="286"/>
    </location>
</feature>
<dbReference type="GO" id="GO:0016020">
    <property type="term" value="C:membrane"/>
    <property type="evidence" value="ECO:0007669"/>
    <property type="project" value="TreeGrafter"/>
</dbReference>
<feature type="transmembrane region" description="Helical" evidence="8">
    <location>
        <begin position="322"/>
        <end position="349"/>
    </location>
</feature>
<evidence type="ECO:0000256" key="6">
    <source>
        <dbReference type="ARBA" id="ARBA00023136"/>
    </source>
</evidence>
<evidence type="ECO:0000313" key="9">
    <source>
        <dbReference type="EMBL" id="MDQ0368498.1"/>
    </source>
</evidence>
<feature type="transmembrane region" description="Helical" evidence="8">
    <location>
        <begin position="74"/>
        <end position="95"/>
    </location>
</feature>
<dbReference type="PANTHER" id="PTHR23514:SF3">
    <property type="entry name" value="BYPASS OF STOP CODON PROTEIN 6"/>
    <property type="match status" value="1"/>
</dbReference>
<dbReference type="PANTHER" id="PTHR23514">
    <property type="entry name" value="BYPASS OF STOP CODON PROTEIN 6"/>
    <property type="match status" value="1"/>
</dbReference>
<dbReference type="Gene3D" id="1.20.1250.20">
    <property type="entry name" value="MFS general substrate transporter like domains"/>
    <property type="match status" value="2"/>
</dbReference>
<feature type="transmembrane region" description="Helical" evidence="8">
    <location>
        <begin position="135"/>
        <end position="157"/>
    </location>
</feature>
<feature type="compositionally biased region" description="Low complexity" evidence="7">
    <location>
        <begin position="202"/>
        <end position="216"/>
    </location>
</feature>
<evidence type="ECO:0000256" key="3">
    <source>
        <dbReference type="ARBA" id="ARBA00022448"/>
    </source>
</evidence>
<dbReference type="SUPFAM" id="SSF103473">
    <property type="entry name" value="MFS general substrate transporter"/>
    <property type="match status" value="1"/>
</dbReference>
<feature type="transmembrane region" description="Helical" evidence="8">
    <location>
        <begin position="298"/>
        <end position="316"/>
    </location>
</feature>
<keyword evidence="5 8" id="KW-1133">Transmembrane helix</keyword>
<dbReference type="InterPro" id="IPR036259">
    <property type="entry name" value="MFS_trans_sf"/>
</dbReference>
<feature type="transmembrane region" description="Helical" evidence="8">
    <location>
        <begin position="39"/>
        <end position="62"/>
    </location>
</feature>
<name>A0AAE3W2G1_9ACTN</name>
<feature type="transmembrane region" description="Helical" evidence="8">
    <location>
        <begin position="163"/>
        <end position="180"/>
    </location>
</feature>
<dbReference type="EMBL" id="JAUSUZ010000001">
    <property type="protein sequence ID" value="MDQ0368498.1"/>
    <property type="molecule type" value="Genomic_DNA"/>
</dbReference>
<dbReference type="RefSeq" id="WP_307243087.1">
    <property type="nucleotide sequence ID" value="NZ_JAUSUZ010000001.1"/>
</dbReference>
<protein>
    <submittedName>
        <fullName evidence="9">MFS family arabinose efflux permease</fullName>
    </submittedName>
</protein>
<dbReference type="AlphaFoldDB" id="A0AAE3W2G1"/>
<accession>A0AAE3W2G1</accession>
<dbReference type="InterPro" id="IPR051788">
    <property type="entry name" value="MFS_Transporter"/>
</dbReference>
<feature type="transmembrane region" description="Helical" evidence="8">
    <location>
        <begin position="101"/>
        <end position="123"/>
    </location>
</feature>
<dbReference type="GO" id="GO:0022857">
    <property type="term" value="F:transmembrane transporter activity"/>
    <property type="evidence" value="ECO:0007669"/>
    <property type="project" value="InterPro"/>
</dbReference>
<keyword evidence="4 8" id="KW-0812">Transmembrane</keyword>